<feature type="transmembrane region" description="Helical" evidence="1">
    <location>
        <begin position="24"/>
        <end position="44"/>
    </location>
</feature>
<keyword evidence="1" id="KW-0472">Membrane</keyword>
<sequence>RYKGFAASSTIDEFISLFVPHPDVYLTFDRAALSAFAILGVYAYYKFINRTLQYTAEKESAEQWFIASFIITDLVLSAWIGEGNLAASAIPILLVAIY</sequence>
<dbReference type="Proteomes" id="UP001150538">
    <property type="component" value="Unassembled WGS sequence"/>
</dbReference>
<name>A0A9W7ZMY1_9FUNG</name>
<reference evidence="2" key="1">
    <citation type="submission" date="2022-07" db="EMBL/GenBank/DDBJ databases">
        <title>Phylogenomic reconstructions and comparative analyses of Kickxellomycotina fungi.</title>
        <authorList>
            <person name="Reynolds N.K."/>
            <person name="Stajich J.E."/>
            <person name="Barry K."/>
            <person name="Grigoriev I.V."/>
            <person name="Crous P."/>
            <person name="Smith M.E."/>
        </authorList>
    </citation>
    <scope>NUCLEOTIDE SEQUENCE</scope>
    <source>
        <strain evidence="2">NBRC 100468</strain>
    </source>
</reference>
<proteinExistence type="predicted"/>
<keyword evidence="1" id="KW-1133">Transmembrane helix</keyword>
<evidence type="ECO:0000256" key="1">
    <source>
        <dbReference type="SAM" id="Phobius"/>
    </source>
</evidence>
<keyword evidence="3" id="KW-1185">Reference proteome</keyword>
<evidence type="ECO:0000313" key="2">
    <source>
        <dbReference type="EMBL" id="KAJ1908714.1"/>
    </source>
</evidence>
<accession>A0A9W7ZMY1</accession>
<protein>
    <submittedName>
        <fullName evidence="2">Uncharacterized protein</fullName>
    </submittedName>
</protein>
<gene>
    <name evidence="2" type="ORF">H4219_006477</name>
</gene>
<dbReference type="AlphaFoldDB" id="A0A9W7ZMY1"/>
<evidence type="ECO:0000313" key="3">
    <source>
        <dbReference type="Proteomes" id="UP001150538"/>
    </source>
</evidence>
<feature type="non-terminal residue" evidence="2">
    <location>
        <position position="98"/>
    </location>
</feature>
<keyword evidence="1" id="KW-0812">Transmembrane</keyword>
<dbReference type="EMBL" id="JANBPU010000907">
    <property type="protein sequence ID" value="KAJ1908714.1"/>
    <property type="molecule type" value="Genomic_DNA"/>
</dbReference>
<organism evidence="2 3">
    <name type="scientific">Mycoemilia scoparia</name>
    <dbReference type="NCBI Taxonomy" id="417184"/>
    <lineage>
        <taxon>Eukaryota</taxon>
        <taxon>Fungi</taxon>
        <taxon>Fungi incertae sedis</taxon>
        <taxon>Zoopagomycota</taxon>
        <taxon>Kickxellomycotina</taxon>
        <taxon>Kickxellomycetes</taxon>
        <taxon>Kickxellales</taxon>
        <taxon>Kickxellaceae</taxon>
        <taxon>Mycoemilia</taxon>
    </lineage>
</organism>
<feature type="non-terminal residue" evidence="2">
    <location>
        <position position="1"/>
    </location>
</feature>
<comment type="caution">
    <text evidence="2">The sequence shown here is derived from an EMBL/GenBank/DDBJ whole genome shotgun (WGS) entry which is preliminary data.</text>
</comment>